<name>A0A7Z8P442_9EURY</name>
<dbReference type="AlphaFoldDB" id="A0A7Z8P442"/>
<evidence type="ECO:0000313" key="1">
    <source>
        <dbReference type="EMBL" id="TQD23396.1"/>
    </source>
</evidence>
<organism evidence="1 2">
    <name type="scientific">Methanolobus vulcani</name>
    <dbReference type="NCBI Taxonomy" id="38026"/>
    <lineage>
        <taxon>Archaea</taxon>
        <taxon>Methanobacteriati</taxon>
        <taxon>Methanobacteriota</taxon>
        <taxon>Stenosarchaea group</taxon>
        <taxon>Methanomicrobia</taxon>
        <taxon>Methanosarcinales</taxon>
        <taxon>Methanosarcinaceae</taxon>
        <taxon>Methanolobus</taxon>
    </lineage>
</organism>
<accession>A0A7Z8P442</accession>
<reference evidence="1 2" key="1">
    <citation type="submission" date="2019-06" db="EMBL/GenBank/DDBJ databases">
        <title>Draft genome sequence of Methanolobus vulcani B1d.</title>
        <authorList>
            <person name="Creighbaum A.J."/>
            <person name="Ticak T."/>
            <person name="Hariraju D."/>
            <person name="Arivett B.A."/>
            <person name="Ferguson D.J.Jr."/>
        </authorList>
    </citation>
    <scope>NUCLEOTIDE SEQUENCE [LARGE SCALE GENOMIC DNA]</scope>
    <source>
        <strain evidence="1 2">B1d</strain>
    </source>
</reference>
<dbReference type="RefSeq" id="WP_154810704.1">
    <property type="nucleotide sequence ID" value="NZ_VIAQ01000020.1"/>
</dbReference>
<comment type="caution">
    <text evidence="1">The sequence shown here is derived from an EMBL/GenBank/DDBJ whole genome shotgun (WGS) entry which is preliminary data.</text>
</comment>
<keyword evidence="2" id="KW-1185">Reference proteome</keyword>
<sequence>MMEDSDFLVRRLDQISHELSQVKKMITLMPVDKKTSEQAWDDLMVLSEEISDKWDNSSSVDEIRSQREKW</sequence>
<proteinExistence type="predicted"/>
<protein>
    <submittedName>
        <fullName evidence="1">Uncharacterized protein</fullName>
    </submittedName>
</protein>
<dbReference type="Proteomes" id="UP000319335">
    <property type="component" value="Unassembled WGS sequence"/>
</dbReference>
<gene>
    <name evidence="1" type="ORF">FKV42_12745</name>
</gene>
<evidence type="ECO:0000313" key="2">
    <source>
        <dbReference type="Proteomes" id="UP000319335"/>
    </source>
</evidence>
<dbReference type="EMBL" id="VIAQ01000020">
    <property type="protein sequence ID" value="TQD23396.1"/>
    <property type="molecule type" value="Genomic_DNA"/>
</dbReference>